<feature type="domain" description="Ankyrin repeat" evidence="4">
    <location>
        <begin position="80"/>
        <end position="150"/>
    </location>
</feature>
<reference evidence="6" key="1">
    <citation type="submission" date="2016-06" db="EMBL/GenBank/DDBJ databases">
        <title>Parallel loss of symbiosis genes in relatives of nitrogen-fixing non-legume Parasponia.</title>
        <authorList>
            <person name="Van Velzen R."/>
            <person name="Holmer R."/>
            <person name="Bu F."/>
            <person name="Rutten L."/>
            <person name="Van Zeijl A."/>
            <person name="Liu W."/>
            <person name="Santuari L."/>
            <person name="Cao Q."/>
            <person name="Sharma T."/>
            <person name="Shen D."/>
            <person name="Roswanjaya Y."/>
            <person name="Wardhani T."/>
            <person name="Kalhor M.S."/>
            <person name="Jansen J."/>
            <person name="Van den Hoogen J."/>
            <person name="Gungor B."/>
            <person name="Hartog M."/>
            <person name="Hontelez J."/>
            <person name="Verver J."/>
            <person name="Yang W.-C."/>
            <person name="Schijlen E."/>
            <person name="Repin R."/>
            <person name="Schilthuizen M."/>
            <person name="Schranz E."/>
            <person name="Heidstra R."/>
            <person name="Miyata K."/>
            <person name="Fedorova E."/>
            <person name="Kohlen W."/>
            <person name="Bisseling T."/>
            <person name="Smit S."/>
            <person name="Geurts R."/>
        </authorList>
    </citation>
    <scope>NUCLEOTIDE SEQUENCE [LARGE SCALE GENOMIC DNA]</scope>
    <source>
        <strain evidence="6">cv. RG33-2</strain>
    </source>
</reference>
<protein>
    <submittedName>
        <fullName evidence="5">Ankyrin repeat domain-containing protein</fullName>
    </submittedName>
</protein>
<keyword evidence="2" id="KW-0677">Repeat</keyword>
<evidence type="ECO:0000256" key="1">
    <source>
        <dbReference type="ARBA" id="ARBA00004308"/>
    </source>
</evidence>
<dbReference type="InterPro" id="IPR021832">
    <property type="entry name" value="ANKRD13"/>
</dbReference>
<keyword evidence="3" id="KW-0472">Membrane</keyword>
<dbReference type="OrthoDB" id="10562897at2759"/>
<evidence type="ECO:0000313" key="6">
    <source>
        <dbReference type="Proteomes" id="UP000237000"/>
    </source>
</evidence>
<proteinExistence type="predicted"/>
<dbReference type="EMBL" id="JXTC01000146">
    <property type="protein sequence ID" value="PON85548.1"/>
    <property type="molecule type" value="Genomic_DNA"/>
</dbReference>
<name>A0A2P5EJ19_TREOI</name>
<dbReference type="InterPro" id="IPR055285">
    <property type="entry name" value="ANKRD13_C"/>
</dbReference>
<dbReference type="Pfam" id="PF11904">
    <property type="entry name" value="ANKRD13_C"/>
    <property type="match status" value="1"/>
</dbReference>
<evidence type="ECO:0000259" key="4">
    <source>
        <dbReference type="Pfam" id="PF11904"/>
    </source>
</evidence>
<dbReference type="InParanoid" id="A0A2P5EJ19"/>
<evidence type="ECO:0000256" key="2">
    <source>
        <dbReference type="ARBA" id="ARBA00022737"/>
    </source>
</evidence>
<keyword evidence="6" id="KW-1185">Reference proteome</keyword>
<dbReference type="PANTHER" id="PTHR12447:SF7">
    <property type="entry name" value="ANKYRIN REPEAT FAMILY PROTEIN"/>
    <property type="match status" value="1"/>
</dbReference>
<organism evidence="5 6">
    <name type="scientific">Trema orientale</name>
    <name type="common">Charcoal tree</name>
    <name type="synonym">Celtis orientalis</name>
    <dbReference type="NCBI Taxonomy" id="63057"/>
    <lineage>
        <taxon>Eukaryota</taxon>
        <taxon>Viridiplantae</taxon>
        <taxon>Streptophyta</taxon>
        <taxon>Embryophyta</taxon>
        <taxon>Tracheophyta</taxon>
        <taxon>Spermatophyta</taxon>
        <taxon>Magnoliopsida</taxon>
        <taxon>eudicotyledons</taxon>
        <taxon>Gunneridae</taxon>
        <taxon>Pentapetalae</taxon>
        <taxon>rosids</taxon>
        <taxon>fabids</taxon>
        <taxon>Rosales</taxon>
        <taxon>Cannabaceae</taxon>
        <taxon>Trema</taxon>
    </lineage>
</organism>
<dbReference type="GO" id="GO:0005737">
    <property type="term" value="C:cytoplasm"/>
    <property type="evidence" value="ECO:0007669"/>
    <property type="project" value="TreeGrafter"/>
</dbReference>
<dbReference type="GO" id="GO:0012505">
    <property type="term" value="C:endomembrane system"/>
    <property type="evidence" value="ECO:0007669"/>
    <property type="project" value="UniProtKB-SubCell"/>
</dbReference>
<evidence type="ECO:0000256" key="3">
    <source>
        <dbReference type="ARBA" id="ARBA00023136"/>
    </source>
</evidence>
<dbReference type="Proteomes" id="UP000237000">
    <property type="component" value="Unassembled WGS sequence"/>
</dbReference>
<sequence length="152" mass="16729">MPNPNPRFLEIGERTEARRAYIGSKNAILLARTGVTRIANVAPALSDSRESVLFLLSFPFSRLFKEATGENDAKRDGNLRADTSLASFDGLKIQCIDQSFIFLGDGDPSRDVALGSLLVLNRDDRKIFDAFESTGSPMTDFDIAEFCSQMSV</sequence>
<comment type="caution">
    <text evidence="5">The sequence shown here is derived from an EMBL/GenBank/DDBJ whole genome shotgun (WGS) entry which is preliminary data.</text>
</comment>
<dbReference type="PANTHER" id="PTHR12447">
    <property type="entry name" value="ANKYRIN REPEAT DOMAIN-CONTAINING PROTEIN 13"/>
    <property type="match status" value="1"/>
</dbReference>
<gene>
    <name evidence="5" type="ORF">TorRG33x02_186970</name>
</gene>
<accession>A0A2P5EJ19</accession>
<comment type="subcellular location">
    <subcellularLocation>
        <location evidence="1">Endomembrane system</location>
    </subcellularLocation>
</comment>
<evidence type="ECO:0000313" key="5">
    <source>
        <dbReference type="EMBL" id="PON85548.1"/>
    </source>
</evidence>
<dbReference type="STRING" id="63057.A0A2P5EJ19"/>
<dbReference type="AlphaFoldDB" id="A0A2P5EJ19"/>